<accession>A0A5C6M3J2</accession>
<dbReference type="SUPFAM" id="SSF51658">
    <property type="entry name" value="Xylose isomerase-like"/>
    <property type="match status" value="1"/>
</dbReference>
<dbReference type="Gene3D" id="3.20.20.150">
    <property type="entry name" value="Divalent-metal-dependent TIM barrel enzymes"/>
    <property type="match status" value="1"/>
</dbReference>
<dbReference type="AlphaFoldDB" id="A0A5C6M3J2"/>
<reference evidence="1 2" key="2">
    <citation type="submission" date="2019-08" db="EMBL/GenBank/DDBJ databases">
        <authorList>
            <person name="Henke P."/>
        </authorList>
    </citation>
    <scope>NUCLEOTIDE SEQUENCE [LARGE SCALE GENOMIC DNA]</scope>
    <source>
        <strain evidence="1">Phe10_nw2017</strain>
    </source>
</reference>
<reference evidence="1 2" key="1">
    <citation type="submission" date="2019-08" db="EMBL/GenBank/DDBJ databases">
        <title>100 year-old enigma solved: identification of Planctomyces bekefii, the type genus and species of the phylum Planctomycetes.</title>
        <authorList>
            <person name="Svetlana D.N."/>
            <person name="Overmann J."/>
        </authorList>
    </citation>
    <scope>NUCLEOTIDE SEQUENCE [LARGE SCALE GENOMIC DNA]</scope>
    <source>
        <strain evidence="1">Phe10_nw2017</strain>
    </source>
</reference>
<dbReference type="PANTHER" id="PTHR42194:SF1">
    <property type="entry name" value="UPF0276 PROTEIN HI_1600"/>
    <property type="match status" value="1"/>
</dbReference>
<proteinExistence type="predicted"/>
<evidence type="ECO:0008006" key="3">
    <source>
        <dbReference type="Google" id="ProtNLM"/>
    </source>
</evidence>
<evidence type="ECO:0000313" key="1">
    <source>
        <dbReference type="EMBL" id="TWW09310.1"/>
    </source>
</evidence>
<organism evidence="1 2">
    <name type="scientific">Planctomyces bekefii</name>
    <dbReference type="NCBI Taxonomy" id="1653850"/>
    <lineage>
        <taxon>Bacteria</taxon>
        <taxon>Pseudomonadati</taxon>
        <taxon>Planctomycetota</taxon>
        <taxon>Planctomycetia</taxon>
        <taxon>Planctomycetales</taxon>
        <taxon>Planctomycetaceae</taxon>
        <taxon>Planctomyces</taxon>
    </lineage>
</organism>
<keyword evidence="2" id="KW-1185">Reference proteome</keyword>
<evidence type="ECO:0000313" key="2">
    <source>
        <dbReference type="Proteomes" id="UP000321083"/>
    </source>
</evidence>
<name>A0A5C6M3J2_9PLAN</name>
<sequence length="235" mass="27501">MKKYASFIMFEIATPISHLFNSIEDAKLIMDYSDCLEYRDHSPSIELSKQKLFHCELQPIHELNEKDFAYIESIKKERKNLELVSFHMATCCNQPILQNKIFFLGGKIYSELEMCQNASKNISRIKSILGSDISIAIENNNFYSSEAYNIVTKPDFIYDIVIKNDIYFLLDIAHAHISAHNMKIDYENYLLQLPLRKIIQLHICKHSFDQNIAYDAHLIPDEDVFLEIQKLIQKK</sequence>
<dbReference type="Pfam" id="PF05114">
    <property type="entry name" value="MbnB_TglH_ChrH"/>
    <property type="match status" value="1"/>
</dbReference>
<gene>
    <name evidence="1" type="ORF">E3A20_15630</name>
</gene>
<protein>
    <recommendedName>
        <fullName evidence="3">Xylose isomerase-like TIM barrel domain-containing protein</fullName>
    </recommendedName>
</protein>
<comment type="caution">
    <text evidence="1">The sequence shown here is derived from an EMBL/GenBank/DDBJ whole genome shotgun (WGS) entry which is preliminary data.</text>
</comment>
<dbReference type="PANTHER" id="PTHR42194">
    <property type="entry name" value="UPF0276 PROTEIN HI_1600"/>
    <property type="match status" value="1"/>
</dbReference>
<dbReference type="EMBL" id="SRHE01000314">
    <property type="protein sequence ID" value="TWW09310.1"/>
    <property type="molecule type" value="Genomic_DNA"/>
</dbReference>
<dbReference type="InterPro" id="IPR007801">
    <property type="entry name" value="MbnB/TglH/ChrH"/>
</dbReference>
<dbReference type="InterPro" id="IPR036237">
    <property type="entry name" value="Xyl_isomerase-like_sf"/>
</dbReference>
<dbReference type="Proteomes" id="UP000321083">
    <property type="component" value="Unassembled WGS sequence"/>
</dbReference>